<dbReference type="InterPro" id="IPR036390">
    <property type="entry name" value="WH_DNA-bd_sf"/>
</dbReference>
<evidence type="ECO:0000313" key="5">
    <source>
        <dbReference type="EMBL" id="VEL42150.1"/>
    </source>
</evidence>
<dbReference type="EMBL" id="CAAALY010272832">
    <property type="protein sequence ID" value="VEL42150.1"/>
    <property type="molecule type" value="Genomic_DNA"/>
</dbReference>
<dbReference type="PANTHER" id="PTHR11849:SF282">
    <property type="entry name" value="ETV5-RELATED PROTEIN ETS96B"/>
    <property type="match status" value="1"/>
</dbReference>
<keyword evidence="3" id="KW-0539">Nucleus</keyword>
<organism evidence="5 6">
    <name type="scientific">Protopolystoma xenopodis</name>
    <dbReference type="NCBI Taxonomy" id="117903"/>
    <lineage>
        <taxon>Eukaryota</taxon>
        <taxon>Metazoa</taxon>
        <taxon>Spiralia</taxon>
        <taxon>Lophotrochozoa</taxon>
        <taxon>Platyhelminthes</taxon>
        <taxon>Monogenea</taxon>
        <taxon>Polyopisthocotylea</taxon>
        <taxon>Polystomatidea</taxon>
        <taxon>Polystomatidae</taxon>
        <taxon>Protopolystoma</taxon>
    </lineage>
</organism>
<dbReference type="OrthoDB" id="10067219at2759"/>
<dbReference type="SMART" id="SM00413">
    <property type="entry name" value="ETS"/>
    <property type="match status" value="1"/>
</dbReference>
<dbReference type="InterPro" id="IPR000418">
    <property type="entry name" value="Ets_dom"/>
</dbReference>
<keyword evidence="2 3" id="KW-0238">DNA-binding</keyword>
<dbReference type="GO" id="GO:0000981">
    <property type="term" value="F:DNA-binding transcription factor activity, RNA polymerase II-specific"/>
    <property type="evidence" value="ECO:0007669"/>
    <property type="project" value="TreeGrafter"/>
</dbReference>
<dbReference type="InterPro" id="IPR036388">
    <property type="entry name" value="WH-like_DNA-bd_sf"/>
</dbReference>
<gene>
    <name evidence="5" type="ORF">PXEA_LOCUS35590</name>
</gene>
<accession>A0A448XQ46</accession>
<dbReference type="PROSITE" id="PS00346">
    <property type="entry name" value="ETS_DOMAIN_2"/>
    <property type="match status" value="1"/>
</dbReference>
<sequence length="325" mass="35302">MLVAQMWGLKKNRPAMNYDKLSRSLRYYYDKGIMQKVLGERYVYRFLCDPRAYLRLTEAAGLKPPFRGRRHAELVTCSAKRRLKERRRLPSPVASVVASRLSVHASAVAGARGLESRQTRELSVESAKAGTNYAILAEAVLTSSRVRPRVGSVSASFRQPEEEIGPHRDKMSPSLSCAGVIGRNAHLPGNYAEDGSNHVPHRREAEASFLSTSGFWSAGSCETAGETVNDRTEAPGEKAFCSSTGDIESGTRLYPPGLVYPHTPRYLGPRIRATSLTTRITSTGAAAAAAAATIAVVTAARLPISISSAQTTRLRRTPTLRAALC</sequence>
<dbReference type="Gene3D" id="1.10.10.10">
    <property type="entry name" value="Winged helix-like DNA-binding domain superfamily/Winged helix DNA-binding domain"/>
    <property type="match status" value="1"/>
</dbReference>
<name>A0A448XQ46_9PLAT</name>
<proteinExistence type="inferred from homology"/>
<dbReference type="GO" id="GO:0030154">
    <property type="term" value="P:cell differentiation"/>
    <property type="evidence" value="ECO:0007669"/>
    <property type="project" value="TreeGrafter"/>
</dbReference>
<dbReference type="SUPFAM" id="SSF46785">
    <property type="entry name" value="Winged helix' DNA-binding domain"/>
    <property type="match status" value="1"/>
</dbReference>
<dbReference type="Pfam" id="PF00178">
    <property type="entry name" value="Ets"/>
    <property type="match status" value="1"/>
</dbReference>
<evidence type="ECO:0000259" key="4">
    <source>
        <dbReference type="PROSITE" id="PS50061"/>
    </source>
</evidence>
<dbReference type="GO" id="GO:0005634">
    <property type="term" value="C:nucleus"/>
    <property type="evidence" value="ECO:0007669"/>
    <property type="project" value="UniProtKB-SubCell"/>
</dbReference>
<dbReference type="Proteomes" id="UP000784294">
    <property type="component" value="Unassembled WGS sequence"/>
</dbReference>
<dbReference type="PRINTS" id="PR00454">
    <property type="entry name" value="ETSDOMAIN"/>
</dbReference>
<keyword evidence="6" id="KW-1185">Reference proteome</keyword>
<protein>
    <recommendedName>
        <fullName evidence="4">ETS domain-containing protein</fullName>
    </recommendedName>
</protein>
<dbReference type="AlphaFoldDB" id="A0A448XQ46"/>
<dbReference type="InterPro" id="IPR046328">
    <property type="entry name" value="ETS_fam"/>
</dbReference>
<comment type="subcellular location">
    <subcellularLocation>
        <location evidence="3">Nucleus</location>
    </subcellularLocation>
</comment>
<evidence type="ECO:0000256" key="2">
    <source>
        <dbReference type="ARBA" id="ARBA00023125"/>
    </source>
</evidence>
<feature type="domain" description="ETS" evidence="4">
    <location>
        <begin position="1"/>
        <end position="47"/>
    </location>
</feature>
<comment type="similarity">
    <text evidence="1 3">Belongs to the ETS family.</text>
</comment>
<comment type="caution">
    <text evidence="5">The sequence shown here is derived from an EMBL/GenBank/DDBJ whole genome shotgun (WGS) entry which is preliminary data.</text>
</comment>
<evidence type="ECO:0000256" key="1">
    <source>
        <dbReference type="ARBA" id="ARBA00005562"/>
    </source>
</evidence>
<evidence type="ECO:0000256" key="3">
    <source>
        <dbReference type="RuleBase" id="RU004019"/>
    </source>
</evidence>
<evidence type="ECO:0000313" key="6">
    <source>
        <dbReference type="Proteomes" id="UP000784294"/>
    </source>
</evidence>
<dbReference type="PROSITE" id="PS50061">
    <property type="entry name" value="ETS_DOMAIN_3"/>
    <property type="match status" value="1"/>
</dbReference>
<reference evidence="5" key="1">
    <citation type="submission" date="2018-11" db="EMBL/GenBank/DDBJ databases">
        <authorList>
            <consortium name="Pathogen Informatics"/>
        </authorList>
    </citation>
    <scope>NUCLEOTIDE SEQUENCE</scope>
</reference>
<dbReference type="GO" id="GO:0043565">
    <property type="term" value="F:sequence-specific DNA binding"/>
    <property type="evidence" value="ECO:0007669"/>
    <property type="project" value="InterPro"/>
</dbReference>
<dbReference type="PANTHER" id="PTHR11849">
    <property type="entry name" value="ETS"/>
    <property type="match status" value="1"/>
</dbReference>